<organism evidence="6 7">
    <name type="scientific">Amnibacterium flavum</name>
    <dbReference type="NCBI Taxonomy" id="2173173"/>
    <lineage>
        <taxon>Bacteria</taxon>
        <taxon>Bacillati</taxon>
        <taxon>Actinomycetota</taxon>
        <taxon>Actinomycetes</taxon>
        <taxon>Micrococcales</taxon>
        <taxon>Microbacteriaceae</taxon>
        <taxon>Amnibacterium</taxon>
    </lineage>
</organism>
<keyword evidence="7" id="KW-1185">Reference proteome</keyword>
<comment type="subcellular location">
    <subcellularLocation>
        <location evidence="1">Membrane</location>
        <topology evidence="1">Multi-pass membrane protein</topology>
    </subcellularLocation>
</comment>
<protein>
    <recommendedName>
        <fullName evidence="8">DoxX family protein</fullName>
    </recommendedName>
</protein>
<evidence type="ECO:0000313" key="6">
    <source>
        <dbReference type="EMBL" id="PVZ95992.1"/>
    </source>
</evidence>
<dbReference type="GO" id="GO:0016020">
    <property type="term" value="C:membrane"/>
    <property type="evidence" value="ECO:0007669"/>
    <property type="project" value="UniProtKB-SubCell"/>
</dbReference>
<evidence type="ECO:0000256" key="5">
    <source>
        <dbReference type="SAM" id="Phobius"/>
    </source>
</evidence>
<dbReference type="Proteomes" id="UP000244893">
    <property type="component" value="Unassembled WGS sequence"/>
</dbReference>
<dbReference type="Pfam" id="PF07681">
    <property type="entry name" value="DoxX"/>
    <property type="match status" value="1"/>
</dbReference>
<dbReference type="OrthoDB" id="5120128at2"/>
<evidence type="ECO:0000256" key="2">
    <source>
        <dbReference type="ARBA" id="ARBA00022692"/>
    </source>
</evidence>
<dbReference type="InterPro" id="IPR032808">
    <property type="entry name" value="DoxX"/>
</dbReference>
<dbReference type="EMBL" id="QEOP01000001">
    <property type="protein sequence ID" value="PVZ95992.1"/>
    <property type="molecule type" value="Genomic_DNA"/>
</dbReference>
<comment type="caution">
    <text evidence="6">The sequence shown here is derived from an EMBL/GenBank/DDBJ whole genome shotgun (WGS) entry which is preliminary data.</text>
</comment>
<keyword evidence="4 5" id="KW-0472">Membrane</keyword>
<accession>A0A2V1HW09</accession>
<evidence type="ECO:0000313" key="7">
    <source>
        <dbReference type="Proteomes" id="UP000244893"/>
    </source>
</evidence>
<feature type="transmembrane region" description="Helical" evidence="5">
    <location>
        <begin position="74"/>
        <end position="93"/>
    </location>
</feature>
<dbReference type="PANTHER" id="PTHR36974">
    <property type="entry name" value="MEMBRANE PROTEIN-RELATED"/>
    <property type="match status" value="1"/>
</dbReference>
<gene>
    <name evidence="6" type="ORF">DDQ50_05960</name>
</gene>
<evidence type="ECO:0000256" key="1">
    <source>
        <dbReference type="ARBA" id="ARBA00004141"/>
    </source>
</evidence>
<evidence type="ECO:0000256" key="4">
    <source>
        <dbReference type="ARBA" id="ARBA00023136"/>
    </source>
</evidence>
<dbReference type="AlphaFoldDB" id="A0A2V1HW09"/>
<sequence>MTIAKAVIRSVLALAFIGMGIAHFRAGPAKTMARMIPPALRGRDPRTPARLVALTGACEIAGGVGLVVPRTRPAAAVALMVFLVAVFPANAYASEHPERFGPVATPFWPRLGGQILLIGLLGATLVA</sequence>
<keyword evidence="2 5" id="KW-0812">Transmembrane</keyword>
<feature type="transmembrane region" description="Helical" evidence="5">
    <location>
        <begin position="47"/>
        <end position="68"/>
    </location>
</feature>
<keyword evidence="3 5" id="KW-1133">Transmembrane helix</keyword>
<name>A0A2V1HW09_9MICO</name>
<reference evidence="6 7" key="1">
    <citation type="submission" date="2018-05" db="EMBL/GenBank/DDBJ databases">
        <title>Amnibacterium sp. M8JJ-5, whole genome shotgun sequence.</title>
        <authorList>
            <person name="Tuo L."/>
        </authorList>
    </citation>
    <scope>NUCLEOTIDE SEQUENCE [LARGE SCALE GENOMIC DNA]</scope>
    <source>
        <strain evidence="6 7">M8JJ-5</strain>
    </source>
</reference>
<evidence type="ECO:0000256" key="3">
    <source>
        <dbReference type="ARBA" id="ARBA00022989"/>
    </source>
</evidence>
<dbReference type="RefSeq" id="WP_116755726.1">
    <property type="nucleotide sequence ID" value="NZ_JBHUEX010000001.1"/>
</dbReference>
<feature type="transmembrane region" description="Helical" evidence="5">
    <location>
        <begin position="6"/>
        <end position="26"/>
    </location>
</feature>
<dbReference type="PANTHER" id="PTHR36974:SF1">
    <property type="entry name" value="DOXX FAMILY MEMBRANE PROTEIN"/>
    <property type="match status" value="1"/>
</dbReference>
<proteinExistence type="predicted"/>
<evidence type="ECO:0008006" key="8">
    <source>
        <dbReference type="Google" id="ProtNLM"/>
    </source>
</evidence>